<gene>
    <name evidence="8" type="ORF">LHYA1_G004358</name>
</gene>
<dbReference type="InterPro" id="IPR052337">
    <property type="entry name" value="SAT4-like"/>
</dbReference>
<dbReference type="GO" id="GO:0016020">
    <property type="term" value="C:membrane"/>
    <property type="evidence" value="ECO:0007669"/>
    <property type="project" value="UniProtKB-SubCell"/>
</dbReference>
<organism evidence="8 9">
    <name type="scientific">Lachnellula hyalina</name>
    <dbReference type="NCBI Taxonomy" id="1316788"/>
    <lineage>
        <taxon>Eukaryota</taxon>
        <taxon>Fungi</taxon>
        <taxon>Dikarya</taxon>
        <taxon>Ascomycota</taxon>
        <taxon>Pezizomycotina</taxon>
        <taxon>Leotiomycetes</taxon>
        <taxon>Helotiales</taxon>
        <taxon>Lachnaceae</taxon>
        <taxon>Lachnellula</taxon>
    </lineage>
</organism>
<evidence type="ECO:0000256" key="2">
    <source>
        <dbReference type="ARBA" id="ARBA00022692"/>
    </source>
</evidence>
<evidence type="ECO:0000256" key="6">
    <source>
        <dbReference type="SAM" id="Phobius"/>
    </source>
</evidence>
<feature type="transmembrane region" description="Helical" evidence="6">
    <location>
        <begin position="115"/>
        <end position="138"/>
    </location>
</feature>
<dbReference type="Proteomes" id="UP000431533">
    <property type="component" value="Unassembled WGS sequence"/>
</dbReference>
<keyword evidence="4 6" id="KW-0472">Membrane</keyword>
<dbReference type="RefSeq" id="XP_031006506.1">
    <property type="nucleotide sequence ID" value="XM_031149320.1"/>
</dbReference>
<dbReference type="Pfam" id="PF20684">
    <property type="entry name" value="Fung_rhodopsin"/>
    <property type="match status" value="1"/>
</dbReference>
<feature type="transmembrane region" description="Helical" evidence="6">
    <location>
        <begin position="41"/>
        <end position="62"/>
    </location>
</feature>
<dbReference type="InterPro" id="IPR049326">
    <property type="entry name" value="Rhodopsin_dom_fungi"/>
</dbReference>
<evidence type="ECO:0000313" key="9">
    <source>
        <dbReference type="Proteomes" id="UP000431533"/>
    </source>
</evidence>
<dbReference type="EMBL" id="QGMH01000043">
    <property type="protein sequence ID" value="TVY27718.1"/>
    <property type="molecule type" value="Genomic_DNA"/>
</dbReference>
<evidence type="ECO:0000256" key="4">
    <source>
        <dbReference type="ARBA" id="ARBA00023136"/>
    </source>
</evidence>
<evidence type="ECO:0000313" key="8">
    <source>
        <dbReference type="EMBL" id="TVY27718.1"/>
    </source>
</evidence>
<feature type="transmembrane region" description="Helical" evidence="6">
    <location>
        <begin position="74"/>
        <end position="95"/>
    </location>
</feature>
<dbReference type="AlphaFoldDB" id="A0A8H8R394"/>
<evidence type="ECO:0000256" key="3">
    <source>
        <dbReference type="ARBA" id="ARBA00022989"/>
    </source>
</evidence>
<dbReference type="OrthoDB" id="5329176at2759"/>
<feature type="transmembrane region" description="Helical" evidence="6">
    <location>
        <begin position="195"/>
        <end position="218"/>
    </location>
</feature>
<feature type="transmembrane region" description="Helical" evidence="6">
    <location>
        <begin position="150"/>
        <end position="172"/>
    </location>
</feature>
<evidence type="ECO:0000259" key="7">
    <source>
        <dbReference type="Pfam" id="PF20684"/>
    </source>
</evidence>
<feature type="domain" description="Rhodopsin" evidence="7">
    <location>
        <begin position="61"/>
        <end position="239"/>
    </location>
</feature>
<keyword evidence="9" id="KW-1185">Reference proteome</keyword>
<accession>A0A8H8R394</accession>
<proteinExistence type="inferred from homology"/>
<dbReference type="GeneID" id="41984556"/>
<evidence type="ECO:0000256" key="5">
    <source>
        <dbReference type="ARBA" id="ARBA00038359"/>
    </source>
</evidence>
<evidence type="ECO:0000256" key="1">
    <source>
        <dbReference type="ARBA" id="ARBA00004141"/>
    </source>
</evidence>
<keyword evidence="3 6" id="KW-1133">Transmembrane helix</keyword>
<name>A0A8H8R394_9HELO</name>
<dbReference type="PANTHER" id="PTHR33048:SF129">
    <property type="entry name" value="INTEGRAL MEMBRANE PROTEIN-RELATED"/>
    <property type="match status" value="1"/>
</dbReference>
<reference evidence="8 9" key="1">
    <citation type="submission" date="2018-05" db="EMBL/GenBank/DDBJ databases">
        <title>Genome sequencing and assembly of the regulated plant pathogen Lachnellula willkommii and related sister species for the development of diagnostic species identification markers.</title>
        <authorList>
            <person name="Giroux E."/>
            <person name="Bilodeau G."/>
        </authorList>
    </citation>
    <scope>NUCLEOTIDE SEQUENCE [LARGE SCALE GENOMIC DNA]</scope>
    <source>
        <strain evidence="8 9">CBS 185.66</strain>
    </source>
</reference>
<sequence length="240" mass="26740">MFRFQSWKCCMLADFQIIVSAQVNQNLICGGIPQPSRRTEIIRFISIITAVTSPFIILQGLSRYLVTKFWWDDGIMLIAGVLLIPLSGIPLYIATKGFGDHLWNVPPENILILQQLSYVSAILYAFCITLPKISILLFYLRIFPNKKFRLLVKIAIAAVSCGGLSFTLGVIFQCSPVRAAWDLTVDAKCINSKGIVFSGATIAIVEDFLIMFFPLPLLKGLNLSLRKRIALAFMFAIGSL</sequence>
<comment type="subcellular location">
    <subcellularLocation>
        <location evidence="1">Membrane</location>
        <topology evidence="1">Multi-pass membrane protein</topology>
    </subcellularLocation>
</comment>
<comment type="caution">
    <text evidence="8">The sequence shown here is derived from an EMBL/GenBank/DDBJ whole genome shotgun (WGS) entry which is preliminary data.</text>
</comment>
<keyword evidence="2 6" id="KW-0812">Transmembrane</keyword>
<protein>
    <recommendedName>
        <fullName evidence="7">Rhodopsin domain-containing protein</fullName>
    </recommendedName>
</protein>
<dbReference type="PANTHER" id="PTHR33048">
    <property type="entry name" value="PTH11-LIKE INTEGRAL MEMBRANE PROTEIN (AFU_ORTHOLOGUE AFUA_5G11245)"/>
    <property type="match status" value="1"/>
</dbReference>
<comment type="similarity">
    <text evidence="5">Belongs to the SAT4 family.</text>
</comment>